<dbReference type="InterPro" id="IPR017900">
    <property type="entry name" value="4Fe4S_Fe_S_CS"/>
</dbReference>
<dbReference type="Gene3D" id="1.10.1060.10">
    <property type="entry name" value="Alpha-helical ferredoxin"/>
    <property type="match status" value="1"/>
</dbReference>
<dbReference type="InterPro" id="IPR028261">
    <property type="entry name" value="DPD_II"/>
</dbReference>
<accession>A0A485M1F1</accession>
<dbReference type="GO" id="GO:0016491">
    <property type="term" value="F:oxidoreductase activity"/>
    <property type="evidence" value="ECO:0007669"/>
    <property type="project" value="InterPro"/>
</dbReference>
<dbReference type="PANTHER" id="PTHR42783:SF3">
    <property type="entry name" value="GLUTAMATE SYNTHASE [NADPH] SMALL CHAIN-RELATED"/>
    <property type="match status" value="1"/>
</dbReference>
<dbReference type="Gene3D" id="3.50.50.60">
    <property type="entry name" value="FAD/NAD(P)-binding domain"/>
    <property type="match status" value="3"/>
</dbReference>
<organism evidence="2">
    <name type="scientific">anaerobic digester metagenome</name>
    <dbReference type="NCBI Taxonomy" id="1263854"/>
    <lineage>
        <taxon>unclassified sequences</taxon>
        <taxon>metagenomes</taxon>
        <taxon>ecological metagenomes</taxon>
    </lineage>
</organism>
<feature type="domain" description="4Fe-4S ferredoxin-type" evidence="1">
    <location>
        <begin position="23"/>
        <end position="52"/>
    </location>
</feature>
<dbReference type="GO" id="GO:0051536">
    <property type="term" value="F:iron-sulfur cluster binding"/>
    <property type="evidence" value="ECO:0007669"/>
    <property type="project" value="InterPro"/>
</dbReference>
<reference evidence="2" key="1">
    <citation type="submission" date="2019-03" db="EMBL/GenBank/DDBJ databases">
        <authorList>
            <person name="Hao L."/>
        </authorList>
    </citation>
    <scope>NUCLEOTIDE SEQUENCE</scope>
</reference>
<dbReference type="PRINTS" id="PR00419">
    <property type="entry name" value="ADXRDTASE"/>
</dbReference>
<dbReference type="SUPFAM" id="SSF51971">
    <property type="entry name" value="Nucleotide-binding domain"/>
    <property type="match status" value="1"/>
</dbReference>
<proteinExistence type="predicted"/>
<dbReference type="InterPro" id="IPR000415">
    <property type="entry name" value="Nitroreductase-like"/>
</dbReference>
<dbReference type="Pfam" id="PF14691">
    <property type="entry name" value="Fer4_20"/>
    <property type="match status" value="1"/>
</dbReference>
<evidence type="ECO:0000313" key="2">
    <source>
        <dbReference type="EMBL" id="VFU12497.1"/>
    </source>
</evidence>
<dbReference type="PANTHER" id="PTHR42783">
    <property type="entry name" value="GLUTAMATE SYNTHASE [NADPH] SMALL CHAIN"/>
    <property type="match status" value="1"/>
</dbReference>
<dbReference type="Pfam" id="PF00881">
    <property type="entry name" value="Nitroreductase"/>
    <property type="match status" value="1"/>
</dbReference>
<dbReference type="EMBL" id="CAADRM010000045">
    <property type="protein sequence ID" value="VFU12497.1"/>
    <property type="molecule type" value="Genomic_DNA"/>
</dbReference>
<gene>
    <name evidence="2" type="primary">dsrL</name>
    <name evidence="2" type="ORF">SCFA_1390015</name>
</gene>
<dbReference type="SUPFAM" id="SSF54862">
    <property type="entry name" value="4Fe-4S ferredoxins"/>
    <property type="match status" value="1"/>
</dbReference>
<protein>
    <submittedName>
        <fullName evidence="2">NADPH-dependent glutamate synthase beta chain and related oxidoreductase</fullName>
    </submittedName>
</protein>
<dbReference type="Gene3D" id="3.40.109.10">
    <property type="entry name" value="NADH Oxidase"/>
    <property type="match status" value="1"/>
</dbReference>
<dbReference type="Pfam" id="PF00037">
    <property type="entry name" value="Fer4"/>
    <property type="match status" value="1"/>
</dbReference>
<dbReference type="AlphaFoldDB" id="A0A485M1F1"/>
<dbReference type="InterPro" id="IPR036188">
    <property type="entry name" value="FAD/NAD-bd_sf"/>
</dbReference>
<dbReference type="Pfam" id="PF07992">
    <property type="entry name" value="Pyr_redox_2"/>
    <property type="match status" value="1"/>
</dbReference>
<dbReference type="InterPro" id="IPR029479">
    <property type="entry name" value="Nitroreductase"/>
</dbReference>
<dbReference type="InterPro" id="IPR017896">
    <property type="entry name" value="4Fe4S_Fe-S-bd"/>
</dbReference>
<dbReference type="SUPFAM" id="SSF55469">
    <property type="entry name" value="FMN-dependent nitroreductase-like"/>
    <property type="match status" value="1"/>
</dbReference>
<name>A0A485M1F1_9ZZZZ</name>
<dbReference type="InterPro" id="IPR023753">
    <property type="entry name" value="FAD/NAD-binding_dom"/>
</dbReference>
<dbReference type="PROSITE" id="PS00198">
    <property type="entry name" value="4FE4S_FER_1"/>
    <property type="match status" value="2"/>
</dbReference>
<dbReference type="SUPFAM" id="SSF46548">
    <property type="entry name" value="alpha-helical ferredoxin"/>
    <property type="match status" value="2"/>
</dbReference>
<evidence type="ECO:0000259" key="1">
    <source>
        <dbReference type="PROSITE" id="PS51379"/>
    </source>
</evidence>
<dbReference type="PROSITE" id="PS51379">
    <property type="entry name" value="4FE4S_FER_2"/>
    <property type="match status" value="2"/>
</dbReference>
<sequence length="818" mass="89655">MFASFKPNKFRYVSDPPVTTVPFDIAVDEDKCIGCSVCVKQCPVQCIEMIPRKEASAKQQPACQYHCPATTDIRRYMQFLSEGGSYEDAWRMIVETNPMPAVTGRVCPHPCEDSCNRYGVDTPLNIHGMERFIGDYAIQKRLSFDKPAKTANEKVAVVGSGPSGMSCAYQLARFGYRVTVFESASKPGGMLTWAIPRYRLPEEVVESEMKRIVDLGVTLKLNTTVGRDILLDDLKKEFKAIYVAPGAQNSSALGVKGEGSGNVYSGMDYLRSIKENKPLELGSRVIVIGGGNTAIDAARCARRAGSDVTILYRRTIAEMPAYTSEVKAALDEGVKIVFQCAPVKITENGKSSVVICQRMELGEPDQSGRPRPVPLNGSEHEIVFDTLIVAIGQGLNAKGFEPLLGSYWISTDPLGNTSEKGVFAGGDAVKGPGLVSEAIGAGRKAAIAIDAFIRGKEAVLPEVKEIDYAGVPFPEISKSDRNEAADIPVKQRLAQPDMEVCTPLNREQAVSEPKRCLGCGLKKPNFAGVKYFGKVCIACHNCQAVCPQEALVFPHFYRVNEGRFAYDMDYPEAGLGFPNPLQLEKPVSLSEIDDKLTGVEKVLYRRRSVRVYQDRPVPREIISRVIEAGRFAPSAGNCQGWKFVVVTDRQFLKDLSDSSMKFLGIFTKLYQGKGAGFSMLKKALAFLKPNAIDQRPMAAIQGMLAPRFGEGMANCLFNAPVAIFLLKHSMHISEPELGMGILAQNMVLAAHSLGLGTCYVGFVANALNLDPITKIRFGKRLGLKWPYNSVSIVITMGYPAVQVDKPVDREFPRIMWVE</sequence>
<feature type="domain" description="4Fe-4S ferredoxin-type" evidence="1">
    <location>
        <begin position="525"/>
        <end position="556"/>
    </location>
</feature>
<dbReference type="InterPro" id="IPR009051">
    <property type="entry name" value="Helical_ferredxn"/>
</dbReference>